<dbReference type="GO" id="GO:0005975">
    <property type="term" value="P:carbohydrate metabolic process"/>
    <property type="evidence" value="ECO:0007669"/>
    <property type="project" value="UniProtKB-UniRule"/>
</dbReference>
<evidence type="ECO:0000259" key="8">
    <source>
        <dbReference type="Pfam" id="PF01182"/>
    </source>
</evidence>
<reference evidence="9 10" key="1">
    <citation type="submission" date="2020-08" db="EMBL/GenBank/DDBJ databases">
        <title>Genomic Encyclopedia of Type Strains, Phase IV (KMG-IV): sequencing the most valuable type-strain genomes for metagenomic binning, comparative biology and taxonomic classification.</title>
        <authorList>
            <person name="Goeker M."/>
        </authorList>
    </citation>
    <scope>NUCLEOTIDE SEQUENCE [LARGE SCALE GENOMIC DNA]</scope>
    <source>
        <strain evidence="9 10">DSM 18233</strain>
    </source>
</reference>
<feature type="domain" description="Glucosamine/galactosamine-6-phosphate isomerase" evidence="8">
    <location>
        <begin position="10"/>
        <end position="219"/>
    </location>
</feature>
<evidence type="ECO:0000256" key="5">
    <source>
        <dbReference type="ARBA" id="ARBA00013198"/>
    </source>
</evidence>
<dbReference type="GO" id="GO:0006098">
    <property type="term" value="P:pentose-phosphate shunt"/>
    <property type="evidence" value="ECO:0007669"/>
    <property type="project" value="UniProtKB-UniPathway"/>
</dbReference>
<comment type="function">
    <text evidence="2 7">Hydrolysis of 6-phosphogluconolactone to 6-phosphogluconate.</text>
</comment>
<evidence type="ECO:0000256" key="1">
    <source>
        <dbReference type="ARBA" id="ARBA00000832"/>
    </source>
</evidence>
<keyword evidence="10" id="KW-1185">Reference proteome</keyword>
<proteinExistence type="inferred from homology"/>
<gene>
    <name evidence="7" type="primary">pgl</name>
    <name evidence="9" type="ORF">HNQ50_003262</name>
</gene>
<evidence type="ECO:0000313" key="9">
    <source>
        <dbReference type="EMBL" id="MBB5192518.1"/>
    </source>
</evidence>
<dbReference type="EMBL" id="JACHHN010000007">
    <property type="protein sequence ID" value="MBB5192518.1"/>
    <property type="molecule type" value="Genomic_DNA"/>
</dbReference>
<evidence type="ECO:0000256" key="4">
    <source>
        <dbReference type="ARBA" id="ARBA00010662"/>
    </source>
</evidence>
<dbReference type="NCBIfam" id="TIGR01198">
    <property type="entry name" value="pgl"/>
    <property type="match status" value="1"/>
</dbReference>
<comment type="catalytic activity">
    <reaction evidence="1 7">
        <text>6-phospho-D-glucono-1,5-lactone + H2O = 6-phospho-D-gluconate + H(+)</text>
        <dbReference type="Rhea" id="RHEA:12556"/>
        <dbReference type="ChEBI" id="CHEBI:15377"/>
        <dbReference type="ChEBI" id="CHEBI:15378"/>
        <dbReference type="ChEBI" id="CHEBI:57955"/>
        <dbReference type="ChEBI" id="CHEBI:58759"/>
        <dbReference type="EC" id="3.1.1.31"/>
    </reaction>
</comment>
<dbReference type="Proteomes" id="UP000543030">
    <property type="component" value="Unassembled WGS sequence"/>
</dbReference>
<dbReference type="EC" id="3.1.1.31" evidence="5 7"/>
<evidence type="ECO:0000313" key="10">
    <source>
        <dbReference type="Proteomes" id="UP000543030"/>
    </source>
</evidence>
<dbReference type="RefSeq" id="WP_184102197.1">
    <property type="nucleotide sequence ID" value="NZ_JACHHN010000007.1"/>
</dbReference>
<dbReference type="InterPro" id="IPR006148">
    <property type="entry name" value="Glc/Gal-6P_isomerase"/>
</dbReference>
<accession>A0A840RJ21</accession>
<organism evidence="9 10">
    <name type="scientific">Silvimonas terrae</name>
    <dbReference type="NCBI Taxonomy" id="300266"/>
    <lineage>
        <taxon>Bacteria</taxon>
        <taxon>Pseudomonadati</taxon>
        <taxon>Pseudomonadota</taxon>
        <taxon>Betaproteobacteria</taxon>
        <taxon>Neisseriales</taxon>
        <taxon>Chitinibacteraceae</taxon>
        <taxon>Silvimonas</taxon>
    </lineage>
</organism>
<evidence type="ECO:0000256" key="7">
    <source>
        <dbReference type="RuleBase" id="RU365095"/>
    </source>
</evidence>
<dbReference type="InterPro" id="IPR039104">
    <property type="entry name" value="6PGL"/>
</dbReference>
<protein>
    <recommendedName>
        <fullName evidence="6 7">6-phosphogluconolactonase</fullName>
        <shortName evidence="7">6PGL</shortName>
        <ecNumber evidence="5 7">3.1.1.31</ecNumber>
    </recommendedName>
</protein>
<dbReference type="PANTHER" id="PTHR11054">
    <property type="entry name" value="6-PHOSPHOGLUCONOLACTONASE"/>
    <property type="match status" value="1"/>
</dbReference>
<dbReference type="SUPFAM" id="SSF100950">
    <property type="entry name" value="NagB/RpiA/CoA transferase-like"/>
    <property type="match status" value="1"/>
</dbReference>
<dbReference type="PANTHER" id="PTHR11054:SF0">
    <property type="entry name" value="6-PHOSPHOGLUCONOLACTONASE"/>
    <property type="match status" value="1"/>
</dbReference>
<evidence type="ECO:0000256" key="6">
    <source>
        <dbReference type="ARBA" id="ARBA00020337"/>
    </source>
</evidence>
<dbReference type="Pfam" id="PF01182">
    <property type="entry name" value="Glucosamine_iso"/>
    <property type="match status" value="1"/>
</dbReference>
<name>A0A840RJ21_9NEIS</name>
<comment type="pathway">
    <text evidence="3 7">Carbohydrate degradation; pentose phosphate pathway; D-ribulose 5-phosphate from D-glucose 6-phosphate (oxidative stage): step 2/3.</text>
</comment>
<keyword evidence="7 9" id="KW-0378">Hydrolase</keyword>
<dbReference type="InterPro" id="IPR037171">
    <property type="entry name" value="NagB/RpiA_transferase-like"/>
</dbReference>
<evidence type="ECO:0000256" key="2">
    <source>
        <dbReference type="ARBA" id="ARBA00002681"/>
    </source>
</evidence>
<dbReference type="UniPathway" id="UPA00115">
    <property type="reaction ID" value="UER00409"/>
</dbReference>
<dbReference type="GO" id="GO:0017057">
    <property type="term" value="F:6-phosphogluconolactonase activity"/>
    <property type="evidence" value="ECO:0007669"/>
    <property type="project" value="UniProtKB-UniRule"/>
</dbReference>
<dbReference type="Gene3D" id="3.40.50.1360">
    <property type="match status" value="1"/>
</dbReference>
<evidence type="ECO:0000256" key="3">
    <source>
        <dbReference type="ARBA" id="ARBA00004961"/>
    </source>
</evidence>
<dbReference type="InterPro" id="IPR005900">
    <property type="entry name" value="6-phosphogluconolactonase_DevB"/>
</dbReference>
<dbReference type="CDD" id="cd01400">
    <property type="entry name" value="6PGL"/>
    <property type="match status" value="1"/>
</dbReference>
<sequence length="232" mass="24651">MSLQWHEFASKDELDHGLAADIAKALNAAIAARGKASLAVSGGRTPAGMFKALSESAVDFSKVWITLVDERWVPVDHADSNERTVRQNLLQGNAAAAHFVSPVSAAPTPHEGQAEIEARFATLPAPFDVLILGMGDDGHTASLFPNAVELEAACASTNLVAAVTPPVAPHQRITLTLPTIAKAHEVIVHITGEGKKTLLQTAMTEDKPVTAQFPIRRVLDAVTGQKLVYWTA</sequence>
<comment type="caution">
    <text evidence="9">The sequence shown here is derived from an EMBL/GenBank/DDBJ whole genome shotgun (WGS) entry which is preliminary data.</text>
</comment>
<comment type="similarity">
    <text evidence="4 7">Belongs to the glucosamine/galactosamine-6-phosphate isomerase family. 6-phosphogluconolactonase subfamily.</text>
</comment>
<dbReference type="AlphaFoldDB" id="A0A840RJ21"/>